<dbReference type="EMBL" id="CAEZUX010000007">
    <property type="protein sequence ID" value="CAB4607023.1"/>
    <property type="molecule type" value="Genomic_DNA"/>
</dbReference>
<proteinExistence type="predicted"/>
<organism evidence="1">
    <name type="scientific">freshwater metagenome</name>
    <dbReference type="NCBI Taxonomy" id="449393"/>
    <lineage>
        <taxon>unclassified sequences</taxon>
        <taxon>metagenomes</taxon>
        <taxon>ecological metagenomes</taxon>
    </lineage>
</organism>
<reference evidence="1" key="1">
    <citation type="submission" date="2020-05" db="EMBL/GenBank/DDBJ databases">
        <authorList>
            <person name="Chiriac C."/>
            <person name="Salcher M."/>
            <person name="Ghai R."/>
            <person name="Kavagutti S V."/>
        </authorList>
    </citation>
    <scope>NUCLEOTIDE SEQUENCE</scope>
</reference>
<accession>A0A6J6H3P0</accession>
<gene>
    <name evidence="1" type="ORF">UFOPK1874_00177</name>
</gene>
<protein>
    <submittedName>
        <fullName evidence="1">Unannotated protein</fullName>
    </submittedName>
</protein>
<evidence type="ECO:0000313" key="1">
    <source>
        <dbReference type="EMBL" id="CAB4607023.1"/>
    </source>
</evidence>
<name>A0A6J6H3P0_9ZZZZ</name>
<sequence length="172" mass="18276">MADLVAVQEPTTVHPLPAQELQVRVTTAVRDVPIAVPLVAVAVQMAQAVQELEHTAPLSAELQALEFQVPSQALQFFMQQAVQAMRIKLLGPPEVLAEPQLAQAVLQEPVLAVAEAEAAPTKAHGKLRATAVVELSSSVMPTQCPLMQIIEACISLVAPRARSPLLTTTLST</sequence>
<dbReference type="AlphaFoldDB" id="A0A6J6H3P0"/>